<dbReference type="EMBL" id="JAJBPF010000005">
    <property type="protein sequence ID" value="MCB5644334.1"/>
    <property type="molecule type" value="Genomic_DNA"/>
</dbReference>
<dbReference type="InterPro" id="IPR010982">
    <property type="entry name" value="Lambda_DNA-bd_dom_sf"/>
</dbReference>
<dbReference type="PROSITE" id="PS50932">
    <property type="entry name" value="HTH_LACI_2"/>
    <property type="match status" value="1"/>
</dbReference>
<gene>
    <name evidence="5" type="ORF">LIP63_02790</name>
</gene>
<proteinExistence type="predicted"/>
<evidence type="ECO:0000256" key="2">
    <source>
        <dbReference type="ARBA" id="ARBA00023125"/>
    </source>
</evidence>
<organism evidence="5 6">
    <name type="scientific">Bifidobacterium breve</name>
    <dbReference type="NCBI Taxonomy" id="1685"/>
    <lineage>
        <taxon>Bacteria</taxon>
        <taxon>Bacillati</taxon>
        <taxon>Actinomycetota</taxon>
        <taxon>Actinomycetes</taxon>
        <taxon>Bifidobacteriales</taxon>
        <taxon>Bifidobacteriaceae</taxon>
        <taxon>Bifidobacterium</taxon>
    </lineage>
</organism>
<dbReference type="InterPro" id="IPR028082">
    <property type="entry name" value="Peripla_BP_I"/>
</dbReference>
<dbReference type="SUPFAM" id="SSF47413">
    <property type="entry name" value="lambda repressor-like DNA-binding domains"/>
    <property type="match status" value="1"/>
</dbReference>
<reference evidence="5" key="1">
    <citation type="submission" date="2021-10" db="EMBL/GenBank/DDBJ databases">
        <title>Collection of gut derived symbiotic bacterial strains cultured from healthy donors.</title>
        <authorList>
            <person name="Lin H."/>
            <person name="Littmann E."/>
            <person name="Claire K."/>
            <person name="Pamer E."/>
        </authorList>
    </citation>
    <scope>NUCLEOTIDE SEQUENCE</scope>
    <source>
        <strain evidence="5">MSK.23.105</strain>
    </source>
</reference>
<dbReference type="InterPro" id="IPR001761">
    <property type="entry name" value="Peripla_BP/Lac1_sug-bd_dom"/>
</dbReference>
<dbReference type="GO" id="GO:0003700">
    <property type="term" value="F:DNA-binding transcription factor activity"/>
    <property type="evidence" value="ECO:0007669"/>
    <property type="project" value="TreeGrafter"/>
</dbReference>
<dbReference type="PANTHER" id="PTHR30146">
    <property type="entry name" value="LACI-RELATED TRANSCRIPTIONAL REPRESSOR"/>
    <property type="match status" value="1"/>
</dbReference>
<dbReference type="Pfam" id="PF00532">
    <property type="entry name" value="Peripla_BP_1"/>
    <property type="match status" value="1"/>
</dbReference>
<sequence>MMNRNAVTITDISKRTGLSVYVISRALNGKSGVAQETRSRILKVADEMGYVPNSKAQDLRTGRNRSITLLTAGMSNSYYLDLISGIESVLQGREESLFIADLAVNGRYEEDNETSLLRRVAENRPGGIISTLGLSDRSRRMLRGWGVPTIFVDSTPEVEGVLQEDSGDGFSYVTTDNVDAAEQLGAHLNEHGFRKWLLAIYPDIWNSRYARERSLVSAATKSGAEIRVIECGNNEKDACATMLNFMDTQGYEPDVVIAGNNPILLGVMSAFQTRGVRIPVDVGLVTFDDFAWSDLLSPRITLVAEDSHLIGVNAANILLEQIEEGKEASEGDRPTMMPKPVHRMIKSSLKVRESCGCLTR</sequence>
<evidence type="ECO:0000259" key="4">
    <source>
        <dbReference type="PROSITE" id="PS50932"/>
    </source>
</evidence>
<protein>
    <submittedName>
        <fullName evidence="5">LacI family transcriptional regulator</fullName>
    </submittedName>
</protein>
<dbReference type="Pfam" id="PF00356">
    <property type="entry name" value="LacI"/>
    <property type="match status" value="1"/>
</dbReference>
<dbReference type="CDD" id="cd06267">
    <property type="entry name" value="PBP1_LacI_sugar_binding-like"/>
    <property type="match status" value="1"/>
</dbReference>
<dbReference type="AlphaFoldDB" id="A0AAW4TYQ1"/>
<evidence type="ECO:0000313" key="6">
    <source>
        <dbReference type="Proteomes" id="UP001198148"/>
    </source>
</evidence>
<dbReference type="GO" id="GO:0000976">
    <property type="term" value="F:transcription cis-regulatory region binding"/>
    <property type="evidence" value="ECO:0007669"/>
    <property type="project" value="TreeGrafter"/>
</dbReference>
<dbReference type="RefSeq" id="WP_052789015.1">
    <property type="nucleotide sequence ID" value="NZ_BCXO01000017.1"/>
</dbReference>
<dbReference type="CDD" id="cd01392">
    <property type="entry name" value="HTH_LacI"/>
    <property type="match status" value="1"/>
</dbReference>
<dbReference type="Proteomes" id="UP001198148">
    <property type="component" value="Unassembled WGS sequence"/>
</dbReference>
<evidence type="ECO:0000256" key="3">
    <source>
        <dbReference type="ARBA" id="ARBA00023163"/>
    </source>
</evidence>
<dbReference type="Gene3D" id="1.10.260.40">
    <property type="entry name" value="lambda repressor-like DNA-binding domains"/>
    <property type="match status" value="1"/>
</dbReference>
<dbReference type="SMART" id="SM00354">
    <property type="entry name" value="HTH_LACI"/>
    <property type="match status" value="1"/>
</dbReference>
<feature type="domain" description="HTH lacI-type" evidence="4">
    <location>
        <begin position="7"/>
        <end position="61"/>
    </location>
</feature>
<name>A0AAW4TYQ1_BIFBR</name>
<evidence type="ECO:0000313" key="5">
    <source>
        <dbReference type="EMBL" id="MCB5644334.1"/>
    </source>
</evidence>
<evidence type="ECO:0000256" key="1">
    <source>
        <dbReference type="ARBA" id="ARBA00023015"/>
    </source>
</evidence>
<dbReference type="PANTHER" id="PTHR30146:SF109">
    <property type="entry name" value="HTH-TYPE TRANSCRIPTIONAL REGULATOR GALS"/>
    <property type="match status" value="1"/>
</dbReference>
<keyword evidence="3" id="KW-0804">Transcription</keyword>
<accession>A0AAW4TYQ1</accession>
<keyword evidence="2" id="KW-0238">DNA-binding</keyword>
<keyword evidence="1" id="KW-0805">Transcription regulation</keyword>
<dbReference type="SUPFAM" id="SSF53822">
    <property type="entry name" value="Periplasmic binding protein-like I"/>
    <property type="match status" value="1"/>
</dbReference>
<dbReference type="Gene3D" id="3.40.50.2300">
    <property type="match status" value="2"/>
</dbReference>
<dbReference type="InterPro" id="IPR000843">
    <property type="entry name" value="HTH_LacI"/>
</dbReference>
<comment type="caution">
    <text evidence="5">The sequence shown here is derived from an EMBL/GenBank/DDBJ whole genome shotgun (WGS) entry which is preliminary data.</text>
</comment>